<evidence type="ECO:0000313" key="2">
    <source>
        <dbReference type="EMBL" id="TBU31991.1"/>
    </source>
</evidence>
<dbReference type="AlphaFoldDB" id="A0A4Q9MZG8"/>
<evidence type="ECO:0000256" key="1">
    <source>
        <dbReference type="SAM" id="MobiDB-lite"/>
    </source>
</evidence>
<dbReference type="GO" id="GO:0003735">
    <property type="term" value="F:structural constituent of ribosome"/>
    <property type="evidence" value="ECO:0007669"/>
    <property type="project" value="InterPro"/>
</dbReference>
<gene>
    <name evidence="2" type="ORF">BD311DRAFT_751095</name>
</gene>
<feature type="region of interest" description="Disordered" evidence="1">
    <location>
        <begin position="106"/>
        <end position="127"/>
    </location>
</feature>
<sequence length="127" mass="14248">MATPVQVALRKLLPLPSQLPPSLSPRPVNLYEVLARFPKDGVGQKVHQTRWSAKGIAGSYWEITRTRLKCEGKHGKAWGHLVWKGKRINARDTEIRGGLKYKWMVGKSDPGPSFQPLPRTSPSPRKS</sequence>
<dbReference type="PANTHER" id="PTHR28589:SF1">
    <property type="entry name" value="SMALL RIBOSOMAL SUBUNIT PROTEIN MS34"/>
    <property type="match status" value="1"/>
</dbReference>
<reference evidence="2" key="1">
    <citation type="submission" date="2019-01" db="EMBL/GenBank/DDBJ databases">
        <title>Draft genome sequences of three monokaryotic isolates of the white-rot basidiomycete fungus Dichomitus squalens.</title>
        <authorList>
            <consortium name="DOE Joint Genome Institute"/>
            <person name="Lopez S.C."/>
            <person name="Andreopoulos B."/>
            <person name="Pangilinan J."/>
            <person name="Lipzen A."/>
            <person name="Riley R."/>
            <person name="Ahrendt S."/>
            <person name="Ng V."/>
            <person name="Barry K."/>
            <person name="Daum C."/>
            <person name="Grigoriev I.V."/>
            <person name="Hilden K.S."/>
            <person name="Makela M.R."/>
            <person name="de Vries R.P."/>
        </authorList>
    </citation>
    <scope>NUCLEOTIDE SEQUENCE [LARGE SCALE GENOMIC DNA]</scope>
    <source>
        <strain evidence="2">OM18370.1</strain>
    </source>
</reference>
<dbReference type="PANTHER" id="PTHR28589">
    <property type="entry name" value="28S RIBOSOMAL PROTEIN S34, MITOCHONDRIAL"/>
    <property type="match status" value="1"/>
</dbReference>
<dbReference type="Proteomes" id="UP000292957">
    <property type="component" value="Unassembled WGS sequence"/>
</dbReference>
<organism evidence="2">
    <name type="scientific">Dichomitus squalens</name>
    <dbReference type="NCBI Taxonomy" id="114155"/>
    <lineage>
        <taxon>Eukaryota</taxon>
        <taxon>Fungi</taxon>
        <taxon>Dikarya</taxon>
        <taxon>Basidiomycota</taxon>
        <taxon>Agaricomycotina</taxon>
        <taxon>Agaricomycetes</taxon>
        <taxon>Polyporales</taxon>
        <taxon>Polyporaceae</taxon>
        <taxon>Dichomitus</taxon>
    </lineage>
</organism>
<name>A0A4Q9MZG8_9APHY</name>
<accession>A0A4Q9MZG8</accession>
<dbReference type="OrthoDB" id="16434at2759"/>
<dbReference type="EMBL" id="ML143396">
    <property type="protein sequence ID" value="TBU31991.1"/>
    <property type="molecule type" value="Genomic_DNA"/>
</dbReference>
<proteinExistence type="predicted"/>
<protein>
    <submittedName>
        <fullName evidence="2">Uncharacterized protein</fullName>
    </submittedName>
</protein>
<dbReference type="InterPro" id="IPR032053">
    <property type="entry name" value="Ribosomal_mS34"/>
</dbReference>
<dbReference type="Pfam" id="PF16053">
    <property type="entry name" value="MRP-S34"/>
    <property type="match status" value="1"/>
</dbReference>
<dbReference type="GO" id="GO:0005739">
    <property type="term" value="C:mitochondrion"/>
    <property type="evidence" value="ECO:0007669"/>
    <property type="project" value="InterPro"/>
</dbReference>